<evidence type="ECO:0000256" key="1">
    <source>
        <dbReference type="SAM" id="MobiDB-lite"/>
    </source>
</evidence>
<feature type="region of interest" description="Disordered" evidence="1">
    <location>
        <begin position="1"/>
        <end position="31"/>
    </location>
</feature>
<dbReference type="Proteomes" id="UP000287033">
    <property type="component" value="Unassembled WGS sequence"/>
</dbReference>
<accession>A0A401RPR0</accession>
<organism evidence="2 3">
    <name type="scientific">Chiloscyllium punctatum</name>
    <name type="common">Brownbanded bambooshark</name>
    <name type="synonym">Hemiscyllium punctatum</name>
    <dbReference type="NCBI Taxonomy" id="137246"/>
    <lineage>
        <taxon>Eukaryota</taxon>
        <taxon>Metazoa</taxon>
        <taxon>Chordata</taxon>
        <taxon>Craniata</taxon>
        <taxon>Vertebrata</taxon>
        <taxon>Chondrichthyes</taxon>
        <taxon>Elasmobranchii</taxon>
        <taxon>Galeomorphii</taxon>
        <taxon>Galeoidea</taxon>
        <taxon>Orectolobiformes</taxon>
        <taxon>Hemiscylliidae</taxon>
        <taxon>Chiloscyllium</taxon>
    </lineage>
</organism>
<dbReference type="EMBL" id="BEZZ01003670">
    <property type="protein sequence ID" value="GCC20175.1"/>
    <property type="molecule type" value="Genomic_DNA"/>
</dbReference>
<reference evidence="2 3" key="1">
    <citation type="journal article" date="2018" name="Nat. Ecol. Evol.">
        <title>Shark genomes provide insights into elasmobranch evolution and the origin of vertebrates.</title>
        <authorList>
            <person name="Hara Y"/>
            <person name="Yamaguchi K"/>
            <person name="Onimaru K"/>
            <person name="Kadota M"/>
            <person name="Koyanagi M"/>
            <person name="Keeley SD"/>
            <person name="Tatsumi K"/>
            <person name="Tanaka K"/>
            <person name="Motone F"/>
            <person name="Kageyama Y"/>
            <person name="Nozu R"/>
            <person name="Adachi N"/>
            <person name="Nishimura O"/>
            <person name="Nakagawa R"/>
            <person name="Tanegashima C"/>
            <person name="Kiyatake I"/>
            <person name="Matsumoto R"/>
            <person name="Murakumo K"/>
            <person name="Nishida K"/>
            <person name="Terakita A"/>
            <person name="Kuratani S"/>
            <person name="Sato K"/>
            <person name="Hyodo S Kuraku.S."/>
        </authorList>
    </citation>
    <scope>NUCLEOTIDE SEQUENCE [LARGE SCALE GENOMIC DNA]</scope>
</reference>
<evidence type="ECO:0000313" key="3">
    <source>
        <dbReference type="Proteomes" id="UP000287033"/>
    </source>
</evidence>
<comment type="caution">
    <text evidence="2">The sequence shown here is derived from an EMBL/GenBank/DDBJ whole genome shotgun (WGS) entry which is preliminary data.</text>
</comment>
<dbReference type="AlphaFoldDB" id="A0A401RPR0"/>
<gene>
    <name evidence="2" type="ORF">chiPu_0021297</name>
</gene>
<protein>
    <submittedName>
        <fullName evidence="2">Uncharacterized protein</fullName>
    </submittedName>
</protein>
<evidence type="ECO:0000313" key="2">
    <source>
        <dbReference type="EMBL" id="GCC20175.1"/>
    </source>
</evidence>
<feature type="compositionally biased region" description="Polar residues" evidence="1">
    <location>
        <begin position="18"/>
        <end position="30"/>
    </location>
</feature>
<keyword evidence="3" id="KW-1185">Reference proteome</keyword>
<sequence length="84" mass="9323">MFVLKPWGGTQPRDFVTQGDTNSESRTTQPLKKESMSLVTVRVQSDLTDVVRPLVSQHCLFYAEPAAVSARQLSASSNLWLVLT</sequence>
<proteinExistence type="predicted"/>
<name>A0A401RPR0_CHIPU</name>